<dbReference type="Proteomes" id="UP000749559">
    <property type="component" value="Unassembled WGS sequence"/>
</dbReference>
<sequence length="243" mass="27930">MCIGKHIKEMGNLICDHWRSPKQSSRAVRRKHNTRYKADVKLKRKWSLNGRRNFKRVNYDEYGIEAEELLEAQHAGDNSSGKSGIWKLMMRVRTRELIINQPDNQKENSYKEQYNEQACPGEYTKSSNVHTSKQSFETTDLHCGVGSLNMSQNTASCSHCCCHCHKFHHQAPHLVQLPRIIVEAQMETRKKRPEGRIQLGQRSISEDDEVFLVVPHMSSRSLSPSSGVNNVSTVKPVRWNTSL</sequence>
<accession>A0A8S4QBY3</accession>
<dbReference type="EMBL" id="CAIIXF020000303">
    <property type="protein sequence ID" value="CAH1803189.1"/>
    <property type="molecule type" value="Genomic_DNA"/>
</dbReference>
<protein>
    <submittedName>
        <fullName evidence="1">Uncharacterized protein</fullName>
    </submittedName>
</protein>
<dbReference type="AlphaFoldDB" id="A0A8S4QBY3"/>
<organism evidence="1 2">
    <name type="scientific">Owenia fusiformis</name>
    <name type="common">Polychaete worm</name>
    <dbReference type="NCBI Taxonomy" id="6347"/>
    <lineage>
        <taxon>Eukaryota</taxon>
        <taxon>Metazoa</taxon>
        <taxon>Spiralia</taxon>
        <taxon>Lophotrochozoa</taxon>
        <taxon>Annelida</taxon>
        <taxon>Polychaeta</taxon>
        <taxon>Sedentaria</taxon>
        <taxon>Canalipalpata</taxon>
        <taxon>Sabellida</taxon>
        <taxon>Oweniida</taxon>
        <taxon>Oweniidae</taxon>
        <taxon>Owenia</taxon>
    </lineage>
</organism>
<proteinExistence type="predicted"/>
<gene>
    <name evidence="1" type="ORF">OFUS_LOCUS26800</name>
</gene>
<evidence type="ECO:0000313" key="2">
    <source>
        <dbReference type="Proteomes" id="UP000749559"/>
    </source>
</evidence>
<evidence type="ECO:0000313" key="1">
    <source>
        <dbReference type="EMBL" id="CAH1803189.1"/>
    </source>
</evidence>
<keyword evidence="2" id="KW-1185">Reference proteome</keyword>
<comment type="caution">
    <text evidence="1">The sequence shown here is derived from an EMBL/GenBank/DDBJ whole genome shotgun (WGS) entry which is preliminary data.</text>
</comment>
<name>A0A8S4QBY3_OWEFU</name>
<reference evidence="1" key="1">
    <citation type="submission" date="2022-03" db="EMBL/GenBank/DDBJ databases">
        <authorList>
            <person name="Martin C."/>
        </authorList>
    </citation>
    <scope>NUCLEOTIDE SEQUENCE</scope>
</reference>